<dbReference type="RefSeq" id="XP_068352597.1">
    <property type="nucleotide sequence ID" value="XM_068494263.1"/>
</dbReference>
<feature type="transmembrane region" description="Helical" evidence="7">
    <location>
        <begin position="61"/>
        <end position="83"/>
    </location>
</feature>
<dbReference type="GO" id="GO:0004016">
    <property type="term" value="F:adenylate cyclase activity"/>
    <property type="evidence" value="ECO:0007669"/>
    <property type="project" value="TreeGrafter"/>
</dbReference>
<dbReference type="InterPro" id="IPR035965">
    <property type="entry name" value="PAS-like_dom_sf"/>
</dbReference>
<dbReference type="GO" id="GO:0035556">
    <property type="term" value="P:intracellular signal transduction"/>
    <property type="evidence" value="ECO:0007669"/>
    <property type="project" value="InterPro"/>
</dbReference>
<feature type="transmembrane region" description="Helical" evidence="7">
    <location>
        <begin position="288"/>
        <end position="308"/>
    </location>
</feature>
<dbReference type="VEuPathDB" id="TrichDB:TRFO_08399"/>
<dbReference type="CDD" id="cd07302">
    <property type="entry name" value="CHD"/>
    <property type="match status" value="1"/>
</dbReference>
<feature type="transmembrane region" description="Helical" evidence="7">
    <location>
        <begin position="231"/>
        <end position="252"/>
    </location>
</feature>
<evidence type="ECO:0000259" key="8">
    <source>
        <dbReference type="PROSITE" id="PS50112"/>
    </source>
</evidence>
<dbReference type="SUPFAM" id="SSF55073">
    <property type="entry name" value="Nucleotide cyclase"/>
    <property type="match status" value="1"/>
</dbReference>
<keyword evidence="2 7" id="KW-0812">Transmembrane</keyword>
<evidence type="ECO:0000313" key="11">
    <source>
        <dbReference type="Proteomes" id="UP000179807"/>
    </source>
</evidence>
<evidence type="ECO:0000256" key="5">
    <source>
        <dbReference type="ARBA" id="ARBA00023136"/>
    </source>
</evidence>
<evidence type="ECO:0000256" key="6">
    <source>
        <dbReference type="ARBA" id="ARBA00023239"/>
    </source>
</evidence>
<keyword evidence="11" id="KW-1185">Reference proteome</keyword>
<feature type="transmembrane region" description="Helical" evidence="7">
    <location>
        <begin position="314"/>
        <end position="336"/>
    </location>
</feature>
<organism evidence="10 11">
    <name type="scientific">Tritrichomonas foetus</name>
    <dbReference type="NCBI Taxonomy" id="1144522"/>
    <lineage>
        <taxon>Eukaryota</taxon>
        <taxon>Metamonada</taxon>
        <taxon>Parabasalia</taxon>
        <taxon>Tritrichomonadida</taxon>
        <taxon>Tritrichomonadidae</taxon>
        <taxon>Tritrichomonas</taxon>
    </lineage>
</organism>
<feature type="transmembrane region" description="Helical" evidence="7">
    <location>
        <begin position="676"/>
        <end position="700"/>
    </location>
</feature>
<name>A0A1J4JQE9_9EUKA</name>
<dbReference type="CDD" id="cd00130">
    <property type="entry name" value="PAS"/>
    <property type="match status" value="1"/>
</dbReference>
<comment type="subcellular location">
    <subcellularLocation>
        <location evidence="1">Membrane</location>
    </subcellularLocation>
</comment>
<dbReference type="Pfam" id="PF25474">
    <property type="entry name" value="TPR_TmcB"/>
    <property type="match status" value="1"/>
</dbReference>
<dbReference type="Pfam" id="PF13426">
    <property type="entry name" value="PAS_9"/>
    <property type="match status" value="1"/>
</dbReference>
<dbReference type="GO" id="GO:0001653">
    <property type="term" value="F:peptide receptor activity"/>
    <property type="evidence" value="ECO:0007669"/>
    <property type="project" value="TreeGrafter"/>
</dbReference>
<gene>
    <name evidence="10" type="ORF">TRFO_08399</name>
</gene>
<dbReference type="PROSITE" id="PS50112">
    <property type="entry name" value="PAS"/>
    <property type="match status" value="1"/>
</dbReference>
<dbReference type="GO" id="GO:0007168">
    <property type="term" value="P:receptor guanylyl cyclase signaling pathway"/>
    <property type="evidence" value="ECO:0007669"/>
    <property type="project" value="TreeGrafter"/>
</dbReference>
<dbReference type="PANTHER" id="PTHR11920:SF335">
    <property type="entry name" value="GUANYLATE CYCLASE"/>
    <property type="match status" value="1"/>
</dbReference>
<dbReference type="Proteomes" id="UP000179807">
    <property type="component" value="Unassembled WGS sequence"/>
</dbReference>
<evidence type="ECO:0000256" key="7">
    <source>
        <dbReference type="SAM" id="Phobius"/>
    </source>
</evidence>
<keyword evidence="6" id="KW-0456">Lyase</keyword>
<dbReference type="InterPro" id="IPR001054">
    <property type="entry name" value="A/G_cyclase"/>
</dbReference>
<feature type="domain" description="Guanylate cyclase" evidence="9">
    <location>
        <begin position="1399"/>
        <end position="1531"/>
    </location>
</feature>
<evidence type="ECO:0000259" key="9">
    <source>
        <dbReference type="PROSITE" id="PS50125"/>
    </source>
</evidence>
<keyword evidence="3" id="KW-0547">Nucleotide-binding</keyword>
<evidence type="ECO:0000256" key="2">
    <source>
        <dbReference type="ARBA" id="ARBA00022692"/>
    </source>
</evidence>
<dbReference type="PROSITE" id="PS50125">
    <property type="entry name" value="GUANYLATE_CYCLASE_2"/>
    <property type="match status" value="1"/>
</dbReference>
<reference evidence="10" key="1">
    <citation type="submission" date="2016-10" db="EMBL/GenBank/DDBJ databases">
        <authorList>
            <person name="Benchimol M."/>
            <person name="Almeida L.G."/>
            <person name="Vasconcelos A.T."/>
            <person name="Perreira-Neves A."/>
            <person name="Rosa I.A."/>
            <person name="Tasca T."/>
            <person name="Bogo M.R."/>
            <person name="de Souza W."/>
        </authorList>
    </citation>
    <scope>NUCLEOTIDE SEQUENCE [LARGE SCALE GENOMIC DNA]</scope>
    <source>
        <strain evidence="10">K</strain>
    </source>
</reference>
<dbReference type="GO" id="GO:0004383">
    <property type="term" value="F:guanylate cyclase activity"/>
    <property type="evidence" value="ECO:0007669"/>
    <property type="project" value="TreeGrafter"/>
</dbReference>
<sequence>MNAASRPQMKVESSTLSKSVSISNTGEGLQRSAIISGKYAILDRSFPLFDEIMKTTTIPSLLYFFLILFHQLQSAVTSIWPGIDMHQYDGLDGKIMKTLVQIAYFTDLSQDATIQLVGFLVMTGVLICLLAMLAYQAIHYVQDRRFVRWTLYPTRFFLEFVPLILICPLSLYVGSLFKAIISEPTTTAIVFFAFGIFYSIILLFIQVVFSYIFSSTSYISTAPTSSWDGSYYISITVPQFIWNIGCCVISIFANYYTIIFICFKIIFTVFMVYRAFFFPLVHIKITSACTAAFIGGSGLDIIAILRLLGLEIRYYIDFITFFSLMILSTVIMEIILKRTMIKAKKNLSENILYKIEVDEDELAAMQPNSSKMTTCQDSKKRYLFSQLKIDRYQAYAKFYLRVGLAEHCDFLLDWSLIKYIIEFHDSASILCFITQVISYFPSETRLLNSFFLKAIIRPDLSFYQRFLLYQVHQIKGLRQSSASSEITDKLMELKRMTQASISSVREFWKTIPQDISVYYDIKVSTNRINALFNEAMDKWPNNVRLCEDYATFLIEAATDFTEGVKMKHRADLIEQGKNFVVDLSFRSLVRAYPMYLKRNIVDVKGRFIYKRNPSGAKSSNSTNPNSQLSTGTIDGVLDIEIEEQLAKANFNHHRARLAYQKALVDRKSMNSRNLKITALWTLCLSIIIDIFAFCYLYQIFQPRADNLQYQFQMNQMRYGYDAAMLSLVIHWFKEKGIIDDDLMHDLKNLTLAGKYSLDFNNGTLNELNKYVIFGITAMETFVQNIMFLAADGKDVYTIMDTMINPRLDGLYCEFGEAINYTSKTALTDQLSYLFFNFREVSFENQLLEWNKNNRVCEILNNVPSMAAIFSELQASMALDQTTLRDNLKKENFLLAIPITVIFFIVTEPCLLFFVYKILKEMNKLTELMRLCDDSSKLEATKYMKIDLKEEENSDYLIDTTHGQLFSGNFFYMIVFLPIIFEVVIVIVIFAITIDNNNSFLMMTSWMTLGVSRPNLMIEIVIYAALSLGIPQLNSSFLSQELAITLCQSLMTNLNEFNNQLMRGSETSESCVGFSKEFDSLNLDESCPIPTNETGVHELYKCFALDRNITLLLEFGETLLNNLNEQKFERGSTFYHMFQIVNNHMVNKAYSSAEILSNMASVAIKSFQSELAGLAFGGISVMIFAFIYFWNLLSKLDVAYEGAKQLLRRLSPPSVISNVSLLNYLLNRTTEKLDNKMTTSKSVIYTSKDAVVCLNRNETIEVVNSSITSLFGYTPEQLLGQPIATLLPTEGAEEIFEQLNLMRSGQCSLVFETSTTGITDDSTSVPIHVTLIGICDSNSTQAKSFAVIFRDESTLQRQRKAAEAAKAQSENLLFQILPRDIVSRLNAGETDISFSVPSATIIFVDIVKFSDYSAMLTPNQIMENLSTIFAKFDLLCSKYNLITKIKLIGDVYMAAAGLFTPDEPPANHASQVVQFGLDVLVALDEINGMLDSSLQVRIGINTDGPLIAGVLGTDKPLFDIIGDPINVSSRLQSTGIPGTVQISQTTYDLIREMNFNIEPRGEIVLKGKDGIHCSNFLDRIILHPKRSR</sequence>
<evidence type="ECO:0000256" key="1">
    <source>
        <dbReference type="ARBA" id="ARBA00004370"/>
    </source>
</evidence>
<dbReference type="GO" id="GO:0000166">
    <property type="term" value="F:nucleotide binding"/>
    <property type="evidence" value="ECO:0007669"/>
    <property type="project" value="UniProtKB-KW"/>
</dbReference>
<accession>A0A1J4JQE9</accession>
<feature type="transmembrane region" description="Helical" evidence="7">
    <location>
        <begin position="1170"/>
        <end position="1189"/>
    </location>
</feature>
<dbReference type="InterPro" id="IPR057352">
    <property type="entry name" value="TPR_TmcB/C"/>
</dbReference>
<keyword evidence="4 7" id="KW-1133">Transmembrane helix</keyword>
<evidence type="ECO:0000256" key="3">
    <source>
        <dbReference type="ARBA" id="ARBA00022741"/>
    </source>
</evidence>
<protein>
    <submittedName>
        <fullName evidence="10">Adenylate and Guanylate cyclase catalytic domain containing protein</fullName>
    </submittedName>
</protein>
<dbReference type="InterPro" id="IPR050401">
    <property type="entry name" value="Cyclic_nucleotide_synthase"/>
</dbReference>
<dbReference type="InterPro" id="IPR000014">
    <property type="entry name" value="PAS"/>
</dbReference>
<feature type="domain" description="PAS" evidence="8">
    <location>
        <begin position="1235"/>
        <end position="1305"/>
    </location>
</feature>
<dbReference type="SMART" id="SM00091">
    <property type="entry name" value="PAS"/>
    <property type="match status" value="1"/>
</dbReference>
<evidence type="ECO:0000313" key="10">
    <source>
        <dbReference type="EMBL" id="OHS99460.1"/>
    </source>
</evidence>
<feature type="transmembrane region" description="Helical" evidence="7">
    <location>
        <begin position="114"/>
        <end position="135"/>
    </location>
</feature>
<dbReference type="InterPro" id="IPR029787">
    <property type="entry name" value="Nucleotide_cyclase"/>
</dbReference>
<evidence type="ECO:0000256" key="4">
    <source>
        <dbReference type="ARBA" id="ARBA00022989"/>
    </source>
</evidence>
<keyword evidence="5 7" id="KW-0472">Membrane</keyword>
<dbReference type="Gene3D" id="3.30.450.20">
    <property type="entry name" value="PAS domain"/>
    <property type="match status" value="1"/>
</dbReference>
<dbReference type="SUPFAM" id="SSF55785">
    <property type="entry name" value="PYP-like sensor domain (PAS domain)"/>
    <property type="match status" value="1"/>
</dbReference>
<dbReference type="GO" id="GO:0005886">
    <property type="term" value="C:plasma membrane"/>
    <property type="evidence" value="ECO:0007669"/>
    <property type="project" value="TreeGrafter"/>
</dbReference>
<dbReference type="GeneID" id="94828967"/>
<feature type="transmembrane region" description="Helical" evidence="7">
    <location>
        <begin position="969"/>
        <end position="993"/>
    </location>
</feature>
<dbReference type="SMART" id="SM00044">
    <property type="entry name" value="CYCc"/>
    <property type="match status" value="1"/>
</dbReference>
<proteinExistence type="predicted"/>
<feature type="transmembrane region" description="Helical" evidence="7">
    <location>
        <begin position="156"/>
        <end position="177"/>
    </location>
</feature>
<dbReference type="EMBL" id="MLAK01001004">
    <property type="protein sequence ID" value="OHS99460.1"/>
    <property type="molecule type" value="Genomic_DNA"/>
</dbReference>
<dbReference type="Pfam" id="PF00211">
    <property type="entry name" value="Guanylate_cyc"/>
    <property type="match status" value="1"/>
</dbReference>
<dbReference type="Gene3D" id="3.30.70.1230">
    <property type="entry name" value="Nucleotide cyclase"/>
    <property type="match status" value="1"/>
</dbReference>
<comment type="caution">
    <text evidence="10">The sequence shown here is derived from an EMBL/GenBank/DDBJ whole genome shotgun (WGS) entry which is preliminary data.</text>
</comment>
<feature type="transmembrane region" description="Helical" evidence="7">
    <location>
        <begin position="258"/>
        <end position="276"/>
    </location>
</feature>
<dbReference type="PANTHER" id="PTHR11920">
    <property type="entry name" value="GUANYLYL CYCLASE"/>
    <property type="match status" value="1"/>
</dbReference>
<feature type="transmembrane region" description="Helical" evidence="7">
    <location>
        <begin position="189"/>
        <end position="211"/>
    </location>
</feature>
<dbReference type="OrthoDB" id="60033at2759"/>
<feature type="transmembrane region" description="Helical" evidence="7">
    <location>
        <begin position="892"/>
        <end position="915"/>
    </location>
</feature>
<dbReference type="NCBIfam" id="TIGR00229">
    <property type="entry name" value="sensory_box"/>
    <property type="match status" value="1"/>
</dbReference>